<evidence type="ECO:0000256" key="5">
    <source>
        <dbReference type="ARBA" id="ARBA00022822"/>
    </source>
</evidence>
<protein>
    <recommendedName>
        <fullName evidence="3">anthranilate synthase</fullName>
        <ecNumber evidence="3">4.1.3.27</ecNumber>
    </recommendedName>
</protein>
<dbReference type="EMBL" id="JANCYW010000016">
    <property type="protein sequence ID" value="KAK4538225.1"/>
    <property type="molecule type" value="Genomic_DNA"/>
</dbReference>
<evidence type="ECO:0000259" key="9">
    <source>
        <dbReference type="Pfam" id="PF00425"/>
    </source>
</evidence>
<dbReference type="EC" id="4.1.3.27" evidence="3"/>
<gene>
    <name evidence="11" type="ORF">CDCA_CDCA16G4250</name>
</gene>
<dbReference type="InterPro" id="IPR005256">
    <property type="entry name" value="Anth_synth_I_PabB"/>
</dbReference>
<evidence type="ECO:0000313" key="12">
    <source>
        <dbReference type="Proteomes" id="UP001301350"/>
    </source>
</evidence>
<dbReference type="AlphaFoldDB" id="A0AAV9J1M6"/>
<keyword evidence="12" id="KW-1185">Reference proteome</keyword>
<evidence type="ECO:0000259" key="10">
    <source>
        <dbReference type="Pfam" id="PF04715"/>
    </source>
</evidence>
<dbReference type="GO" id="GO:0000162">
    <property type="term" value="P:L-tryptophan biosynthetic process"/>
    <property type="evidence" value="ECO:0007669"/>
    <property type="project" value="UniProtKB-KW"/>
</dbReference>
<dbReference type="InterPro" id="IPR005801">
    <property type="entry name" value="ADC_synthase"/>
</dbReference>
<comment type="pathway">
    <text evidence="1">Amino-acid biosynthesis; L-tryptophan biosynthesis; L-tryptophan from chorismate: step 1/5.</text>
</comment>
<dbReference type="InterPro" id="IPR015890">
    <property type="entry name" value="Chorismate_C"/>
</dbReference>
<keyword evidence="4" id="KW-0028">Amino-acid biosynthesis</keyword>
<dbReference type="Pfam" id="PF00425">
    <property type="entry name" value="Chorismate_bind"/>
    <property type="match status" value="1"/>
</dbReference>
<dbReference type="InterPro" id="IPR019999">
    <property type="entry name" value="Anth_synth_I-like"/>
</dbReference>
<dbReference type="GO" id="GO:0004049">
    <property type="term" value="F:anthranilate synthase activity"/>
    <property type="evidence" value="ECO:0007669"/>
    <property type="project" value="UniProtKB-EC"/>
</dbReference>
<keyword evidence="6" id="KW-0057">Aromatic amino acid biosynthesis</keyword>
<evidence type="ECO:0000313" key="11">
    <source>
        <dbReference type="EMBL" id="KAK4538225.1"/>
    </source>
</evidence>
<reference evidence="11 12" key="1">
    <citation type="submission" date="2022-07" db="EMBL/GenBank/DDBJ databases">
        <title>Genome-wide signatures of adaptation to extreme environments.</title>
        <authorList>
            <person name="Cho C.H."/>
            <person name="Yoon H.S."/>
        </authorList>
    </citation>
    <scope>NUCLEOTIDE SEQUENCE [LARGE SCALE GENOMIC DNA]</scope>
    <source>
        <strain evidence="11 12">DBV 063 E5</strain>
    </source>
</reference>
<keyword evidence="5" id="KW-0822">Tryptophan biosynthesis</keyword>
<evidence type="ECO:0000256" key="8">
    <source>
        <dbReference type="SAM" id="MobiDB-lite"/>
    </source>
</evidence>
<evidence type="ECO:0000256" key="3">
    <source>
        <dbReference type="ARBA" id="ARBA00012266"/>
    </source>
</evidence>
<comment type="similarity">
    <text evidence="2">Belongs to the anthranilate synthase component I family.</text>
</comment>
<comment type="caution">
    <text evidence="11">The sequence shown here is derived from an EMBL/GenBank/DDBJ whole genome shotgun (WGS) entry which is preliminary data.</text>
</comment>
<feature type="domain" description="Anthranilate synthase component I N-terminal" evidence="10">
    <location>
        <begin position="92"/>
        <end position="243"/>
    </location>
</feature>
<feature type="region of interest" description="Disordered" evidence="8">
    <location>
        <begin position="590"/>
        <end position="609"/>
    </location>
</feature>
<feature type="compositionally biased region" description="Low complexity" evidence="8">
    <location>
        <begin position="590"/>
        <end position="601"/>
    </location>
</feature>
<keyword evidence="7" id="KW-0456">Lyase</keyword>
<dbReference type="SUPFAM" id="SSF56322">
    <property type="entry name" value="ADC synthase"/>
    <property type="match status" value="1"/>
</dbReference>
<evidence type="ECO:0000256" key="4">
    <source>
        <dbReference type="ARBA" id="ARBA00022605"/>
    </source>
</evidence>
<dbReference type="PRINTS" id="PR00095">
    <property type="entry name" value="ANTSNTHASEI"/>
</dbReference>
<dbReference type="Pfam" id="PF04715">
    <property type="entry name" value="Anth_synt_I_N"/>
    <property type="match status" value="1"/>
</dbReference>
<evidence type="ECO:0000256" key="6">
    <source>
        <dbReference type="ARBA" id="ARBA00023141"/>
    </source>
</evidence>
<organism evidence="11 12">
    <name type="scientific">Cyanidium caldarium</name>
    <name type="common">Red alga</name>
    <dbReference type="NCBI Taxonomy" id="2771"/>
    <lineage>
        <taxon>Eukaryota</taxon>
        <taxon>Rhodophyta</taxon>
        <taxon>Bangiophyceae</taxon>
        <taxon>Cyanidiales</taxon>
        <taxon>Cyanidiaceae</taxon>
        <taxon>Cyanidium</taxon>
    </lineage>
</organism>
<proteinExistence type="inferred from homology"/>
<dbReference type="PANTHER" id="PTHR11236:SF9">
    <property type="entry name" value="ANTHRANILATE SYNTHASE COMPONENT 1"/>
    <property type="match status" value="1"/>
</dbReference>
<dbReference type="Gene3D" id="3.60.120.10">
    <property type="entry name" value="Anthranilate synthase"/>
    <property type="match status" value="1"/>
</dbReference>
<dbReference type="NCBIfam" id="TIGR00564">
    <property type="entry name" value="trpE_most"/>
    <property type="match status" value="1"/>
</dbReference>
<dbReference type="Proteomes" id="UP001301350">
    <property type="component" value="Unassembled WGS sequence"/>
</dbReference>
<evidence type="ECO:0000256" key="7">
    <source>
        <dbReference type="ARBA" id="ARBA00023239"/>
    </source>
</evidence>
<feature type="domain" description="Chorismate-utilising enzyme C-terminal" evidence="9">
    <location>
        <begin position="307"/>
        <end position="571"/>
    </location>
</feature>
<dbReference type="PANTHER" id="PTHR11236">
    <property type="entry name" value="AMINOBENZOATE/ANTHRANILATE SYNTHASE"/>
    <property type="match status" value="1"/>
</dbReference>
<sequence>MFLNSATRLTARRRTSATRITPLDVSLPRHDIPRWRLRRRRRRAALPLHLNAEPVVRYTDSFREYYQSRKVPLPSSVYPVTLFPLHRRIFADRLTPVVAYRALVSSDAPEQPPSFLLESVVGGDQVGRYSYVGTEPAAQVIAHQQRVELWWGSDVSEPLQLEAPDPWVLLRQLTEQTQLAAPAPVAGAFCGGWVGYGGYDTVRYAESKKMPFSAAPPDDRGLPDLHFSLFREVVVFDNVNKSVSVVVWVAQEEHASAAEAQAYGERRLEAIVGRLTLLEAAVERLPPGQVSLETLRRPVPMRSNMSKATFMKALERIHEHVLDGNTFQTVFSQRFERETRAPPFEIYRALRIVNPSPYMIYLRVRGSRLIASSPEILCKTRGRKVWNRPLAGTRRRGATADEDEQLERELLADEKDRCEHVMLVDLGRNDVGRVARFGTVKVERFFEIERYSHVMHISSTITGELWDELTCWDALRATLPAGTISGAPKVRSMQIIDELELNKRGPYGGGIGYVSFGANEMDIALALRTMVVPDALAADAVHGPWTVHIQAGAGIVYASDPESEYQETVNKAAALGRAIDLAEQAFLGQAPAEAPETVEAVSTGSEGRA</sequence>
<evidence type="ECO:0000256" key="2">
    <source>
        <dbReference type="ARBA" id="ARBA00009562"/>
    </source>
</evidence>
<evidence type="ECO:0000256" key="1">
    <source>
        <dbReference type="ARBA" id="ARBA00004873"/>
    </source>
</evidence>
<accession>A0AAV9J1M6</accession>
<dbReference type="InterPro" id="IPR006805">
    <property type="entry name" value="Anth_synth_I_N"/>
</dbReference>
<name>A0AAV9J1M6_CYACA</name>